<comment type="subcellular location">
    <subcellularLocation>
        <location evidence="1">Endoplasmic reticulum membrane</location>
        <topology evidence="1">Multi-pass membrane protein</topology>
    </subcellularLocation>
</comment>
<evidence type="ECO:0000256" key="11">
    <source>
        <dbReference type="ARBA" id="ARBA00023054"/>
    </source>
</evidence>
<accession>A0A5N3WV98</accession>
<keyword evidence="4" id="KW-0813">Transport</keyword>
<evidence type="ECO:0000256" key="9">
    <source>
        <dbReference type="ARBA" id="ARBA00022837"/>
    </source>
</evidence>
<dbReference type="InterPro" id="IPR008559">
    <property type="entry name" value="TMCO1"/>
</dbReference>
<dbReference type="GO" id="GO:0032469">
    <property type="term" value="P:endoplasmic reticulum calcium ion homeostasis"/>
    <property type="evidence" value="ECO:0007669"/>
    <property type="project" value="InterPro"/>
</dbReference>
<comment type="function">
    <text evidence="17">Endoplasmic reticulum (ER) calcium-selective channel preventing intracellular Ca2(+) stores from overfilling and maintaining calcium homeostasis in the ER. In response to endoplasmic reticulum (ER) Ca2(+) overloading, assembles into a homotetramer, forming a functional calcium-selective channel facilitating Ca2(+) release. Mediates ER Ca2(+) homeostasis in osteoblasts and plays a key role in bone formation, via the CaMKII-HDAC4-RUNX2 signaling axis. Component of the multi-pass translocon (MPT) complex that mediates insertion of multi-pass membrane proteins into the lipid bilayer of membranes. The MPT complex takes over after the SEC61 complex: following membrane insertion of the first few transmembrane segments of proteins by the SEC61 complex, the MPT complex occludes the lateral gate of the SEC61 complex to promote insertion of subsequent transmembrane regions. Within the MPT complex, the GEL subcomplex may mediate insertion of transmembrane regions into the membrane.</text>
</comment>
<gene>
    <name evidence="20" type="ORF">FD754_008851</name>
</gene>
<keyword evidence="5" id="KW-0109">Calcium transport</keyword>
<evidence type="ECO:0000256" key="13">
    <source>
        <dbReference type="ARBA" id="ARBA00023136"/>
    </source>
</evidence>
<dbReference type="PANTHER" id="PTHR20917">
    <property type="entry name" value="PNAS-RELATED"/>
    <property type="match status" value="1"/>
</dbReference>
<evidence type="ECO:0000256" key="3">
    <source>
        <dbReference type="ARBA" id="ARBA00014950"/>
    </source>
</evidence>
<evidence type="ECO:0000256" key="14">
    <source>
        <dbReference type="ARBA" id="ARBA00023303"/>
    </source>
</evidence>
<keyword evidence="21" id="KW-1185">Reference proteome</keyword>
<dbReference type="SMART" id="SM01415">
    <property type="entry name" value="DUF106"/>
    <property type="match status" value="1"/>
</dbReference>
<name>A0A5N3WV98_MUNMU</name>
<evidence type="ECO:0000256" key="2">
    <source>
        <dbReference type="ARBA" id="ARBA00006537"/>
    </source>
</evidence>
<comment type="similarity">
    <text evidence="2">Belongs to the TMCO1 family.</text>
</comment>
<keyword evidence="13 19" id="KW-0472">Membrane</keyword>
<evidence type="ECO:0000256" key="18">
    <source>
        <dbReference type="SAM" id="Coils"/>
    </source>
</evidence>
<evidence type="ECO:0000256" key="4">
    <source>
        <dbReference type="ARBA" id="ARBA00022448"/>
    </source>
</evidence>
<dbReference type="PANTHER" id="PTHR20917:SF0">
    <property type="entry name" value="CALCIUM LOAD-ACTIVATED CALCIUM CHANNEL"/>
    <property type="match status" value="1"/>
</dbReference>
<comment type="caution">
    <text evidence="20">The sequence shown here is derived from an EMBL/GenBank/DDBJ whole genome shotgun (WGS) entry which is preliminary data.</text>
</comment>
<keyword evidence="6" id="KW-0107">Calcium channel</keyword>
<organism evidence="20 21">
    <name type="scientific">Muntiacus muntjak</name>
    <name type="common">Barking deer</name>
    <name type="synonym">Indian muntjac</name>
    <dbReference type="NCBI Taxonomy" id="9888"/>
    <lineage>
        <taxon>Eukaryota</taxon>
        <taxon>Metazoa</taxon>
        <taxon>Chordata</taxon>
        <taxon>Craniata</taxon>
        <taxon>Vertebrata</taxon>
        <taxon>Euteleostomi</taxon>
        <taxon>Mammalia</taxon>
        <taxon>Eutheria</taxon>
        <taxon>Laurasiatheria</taxon>
        <taxon>Artiodactyla</taxon>
        <taxon>Ruminantia</taxon>
        <taxon>Pecora</taxon>
        <taxon>Cervidae</taxon>
        <taxon>Muntiacinae</taxon>
        <taxon>Muntiacus</taxon>
    </lineage>
</organism>
<dbReference type="GO" id="GO:0005789">
    <property type="term" value="C:endoplasmic reticulum membrane"/>
    <property type="evidence" value="ECO:0007669"/>
    <property type="project" value="UniProtKB-SubCell"/>
</dbReference>
<dbReference type="InterPro" id="IPR002809">
    <property type="entry name" value="EMC3/TMCO1"/>
</dbReference>
<keyword evidence="10 19" id="KW-1133">Transmembrane helix</keyword>
<dbReference type="Proteomes" id="UP000326458">
    <property type="component" value="Unassembled WGS sequence"/>
</dbReference>
<evidence type="ECO:0000256" key="17">
    <source>
        <dbReference type="ARBA" id="ARBA00045546"/>
    </source>
</evidence>
<evidence type="ECO:0000256" key="5">
    <source>
        <dbReference type="ARBA" id="ARBA00022568"/>
    </source>
</evidence>
<evidence type="ECO:0000313" key="21">
    <source>
        <dbReference type="Proteomes" id="UP000326458"/>
    </source>
</evidence>
<feature type="transmembrane region" description="Helical" evidence="19">
    <location>
        <begin position="49"/>
        <end position="68"/>
    </location>
</feature>
<evidence type="ECO:0000313" key="20">
    <source>
        <dbReference type="EMBL" id="KAB0364695.1"/>
    </source>
</evidence>
<keyword evidence="14" id="KW-0407">Ion channel</keyword>
<dbReference type="Pfam" id="PF01956">
    <property type="entry name" value="EMC3_TMCO1"/>
    <property type="match status" value="1"/>
</dbReference>
<evidence type="ECO:0000256" key="7">
    <source>
        <dbReference type="ARBA" id="ARBA00022692"/>
    </source>
</evidence>
<feature type="coiled-coil region" evidence="18">
    <location>
        <begin position="71"/>
        <end position="120"/>
    </location>
</feature>
<dbReference type="EMBL" id="VCEA01000001">
    <property type="protein sequence ID" value="KAB0364695.1"/>
    <property type="molecule type" value="Genomic_DNA"/>
</dbReference>
<keyword evidence="9" id="KW-0106">Calcium</keyword>
<keyword evidence="11 18" id="KW-0175">Coiled coil</keyword>
<dbReference type="AlphaFoldDB" id="A0A5N3WV98"/>
<keyword evidence="12" id="KW-0406">Ion transport</keyword>
<evidence type="ECO:0000256" key="19">
    <source>
        <dbReference type="SAM" id="Phobius"/>
    </source>
</evidence>
<evidence type="ECO:0000256" key="8">
    <source>
        <dbReference type="ARBA" id="ARBA00022824"/>
    </source>
</evidence>
<evidence type="ECO:0000256" key="15">
    <source>
        <dbReference type="ARBA" id="ARBA00029813"/>
    </source>
</evidence>
<evidence type="ECO:0000256" key="6">
    <source>
        <dbReference type="ARBA" id="ARBA00022673"/>
    </source>
</evidence>
<evidence type="ECO:0000256" key="16">
    <source>
        <dbReference type="ARBA" id="ARBA00034904"/>
    </source>
</evidence>
<sequence>MSTSGAAPRKRKKIVFASLSLAVKGFPRGEWECRVKREMSTMFADTLLIVFISVCTALLAEGITWVLVYRTDKYKRLKAEVEKQSKKLEKKKETITESAGRQQKKKIERQEEKLKNNNRDLFDGRVVAKLPFTPLSYIQGLSHRNLLGDDTTDCSFIFLYILCTMSIRQVKSSQVSSLLRLSKSRKAEWILPSHYHFFFIIHHCILALQEHK</sequence>
<keyword evidence="7 19" id="KW-0812">Transmembrane</keyword>
<dbReference type="GO" id="GO:0005262">
    <property type="term" value="F:calcium channel activity"/>
    <property type="evidence" value="ECO:0007669"/>
    <property type="project" value="UniProtKB-KW"/>
</dbReference>
<evidence type="ECO:0000256" key="12">
    <source>
        <dbReference type="ARBA" id="ARBA00023065"/>
    </source>
</evidence>
<reference evidence="20 21" key="1">
    <citation type="submission" date="2019-06" db="EMBL/GenBank/DDBJ databases">
        <title>Discovery of a novel chromosome fission-fusion reversal in muntjac.</title>
        <authorList>
            <person name="Mudd A.B."/>
            <person name="Bredeson J.V."/>
            <person name="Baum R."/>
            <person name="Hockemeyer D."/>
            <person name="Rokhsar D.S."/>
        </authorList>
    </citation>
    <scope>NUCLEOTIDE SEQUENCE [LARGE SCALE GENOMIC DNA]</scope>
    <source>
        <strain evidence="20">UTSW_UCB_Mm</strain>
        <tissue evidence="20">Fibroblast cell line</tissue>
    </source>
</reference>
<protein>
    <recommendedName>
        <fullName evidence="3">Calcium load-activated calcium channel</fullName>
    </recommendedName>
    <alternativeName>
        <fullName evidence="16">GEL complex subunit TMCO1</fullName>
    </alternativeName>
    <alternativeName>
        <fullName evidence="15">Transmembrane and coiled-coil domain-containing protein 1</fullName>
    </alternativeName>
</protein>
<proteinExistence type="inferred from homology"/>
<keyword evidence="8" id="KW-0256">Endoplasmic reticulum</keyword>
<evidence type="ECO:0000256" key="1">
    <source>
        <dbReference type="ARBA" id="ARBA00004477"/>
    </source>
</evidence>
<evidence type="ECO:0000256" key="10">
    <source>
        <dbReference type="ARBA" id="ARBA00022989"/>
    </source>
</evidence>